<dbReference type="EMBL" id="CAJVPY010049573">
    <property type="protein sequence ID" value="CAG8813034.1"/>
    <property type="molecule type" value="Genomic_DNA"/>
</dbReference>
<comment type="similarity">
    <text evidence="1">Belongs to the ATP-dependent AMP-binding enzyme family.</text>
</comment>
<dbReference type="PANTHER" id="PTHR42921">
    <property type="entry name" value="ACETOACETYL-COA SYNTHETASE"/>
    <property type="match status" value="1"/>
</dbReference>
<reference evidence="4" key="1">
    <citation type="submission" date="2021-06" db="EMBL/GenBank/DDBJ databases">
        <authorList>
            <person name="Kallberg Y."/>
            <person name="Tangrot J."/>
            <person name="Rosling A."/>
        </authorList>
    </citation>
    <scope>NUCLEOTIDE SEQUENCE</scope>
    <source>
        <strain evidence="4">MA453B</strain>
    </source>
</reference>
<evidence type="ECO:0000313" key="5">
    <source>
        <dbReference type="Proteomes" id="UP000789405"/>
    </source>
</evidence>
<name>A0A9N9PG32_9GLOM</name>
<dbReference type="PANTHER" id="PTHR42921:SF1">
    <property type="entry name" value="ACETOACETYL-COA SYNTHETASE"/>
    <property type="match status" value="1"/>
</dbReference>
<evidence type="ECO:0000256" key="1">
    <source>
        <dbReference type="ARBA" id="ARBA00006432"/>
    </source>
</evidence>
<evidence type="ECO:0000313" key="4">
    <source>
        <dbReference type="EMBL" id="CAG8813034.1"/>
    </source>
</evidence>
<organism evidence="4 5">
    <name type="scientific">Dentiscutata erythropus</name>
    <dbReference type="NCBI Taxonomy" id="1348616"/>
    <lineage>
        <taxon>Eukaryota</taxon>
        <taxon>Fungi</taxon>
        <taxon>Fungi incertae sedis</taxon>
        <taxon>Mucoromycota</taxon>
        <taxon>Glomeromycotina</taxon>
        <taxon>Glomeromycetes</taxon>
        <taxon>Diversisporales</taxon>
        <taxon>Gigasporaceae</taxon>
        <taxon>Dentiscutata</taxon>
    </lineage>
</organism>
<dbReference type="Pfam" id="PF16177">
    <property type="entry name" value="ACAS_N"/>
    <property type="match status" value="1"/>
</dbReference>
<sequence length="251" mass="28650">INFTINFFRIPRLRCYSKFDSISTTFFANSEITKFTFSNLRKVKMSTGIPSNPVELWNQIPKWKSFENYHQLWKWSTDNISDFWATVWDYVKIIHSAPYEQVVDSKPMNQIPAWFSGAKLNFAQNLLQCRDENKTAIISVGEGRIPKKISYCDLYDQVRSMAAAMRKVGVKKNDRISAYISNCPEAVIAMLASASICAIWSSASPDFGVSGVLDRFSQIRPKFLFSTNSVVYNGNNIDILPKLKIIVGKRV</sequence>
<dbReference type="Pfam" id="PF00501">
    <property type="entry name" value="AMP-binding"/>
    <property type="match status" value="1"/>
</dbReference>
<dbReference type="InterPro" id="IPR032387">
    <property type="entry name" value="ACAS_N"/>
</dbReference>
<dbReference type="AlphaFoldDB" id="A0A9N9PG32"/>
<dbReference type="SUPFAM" id="SSF56801">
    <property type="entry name" value="Acetyl-CoA synthetase-like"/>
    <property type="match status" value="1"/>
</dbReference>
<accession>A0A9N9PG32</accession>
<feature type="domain" description="AMP-dependent synthetase/ligase" evidence="2">
    <location>
        <begin position="132"/>
        <end position="229"/>
    </location>
</feature>
<dbReference type="InterPro" id="IPR042099">
    <property type="entry name" value="ANL_N_sf"/>
</dbReference>
<evidence type="ECO:0000259" key="3">
    <source>
        <dbReference type="Pfam" id="PF16177"/>
    </source>
</evidence>
<comment type="caution">
    <text evidence="4">The sequence shown here is derived from an EMBL/GenBank/DDBJ whole genome shotgun (WGS) entry which is preliminary data.</text>
</comment>
<dbReference type="OrthoDB" id="10253869at2759"/>
<dbReference type="InterPro" id="IPR000873">
    <property type="entry name" value="AMP-dep_synth/lig_dom"/>
</dbReference>
<dbReference type="Proteomes" id="UP000789405">
    <property type="component" value="Unassembled WGS sequence"/>
</dbReference>
<proteinExistence type="inferred from homology"/>
<keyword evidence="5" id="KW-1185">Reference proteome</keyword>
<protein>
    <submittedName>
        <fullName evidence="4">533_t:CDS:1</fullName>
    </submittedName>
</protein>
<feature type="non-terminal residue" evidence="4">
    <location>
        <position position="251"/>
    </location>
</feature>
<gene>
    <name evidence="4" type="ORF">DERYTH_LOCUS25732</name>
</gene>
<dbReference type="GO" id="GO:0030729">
    <property type="term" value="F:acetoacetate-CoA ligase activity"/>
    <property type="evidence" value="ECO:0007669"/>
    <property type="project" value="TreeGrafter"/>
</dbReference>
<evidence type="ECO:0000259" key="2">
    <source>
        <dbReference type="Pfam" id="PF00501"/>
    </source>
</evidence>
<feature type="domain" description="Acetyl-coenzyme A synthetase N-terminal" evidence="3">
    <location>
        <begin position="69"/>
        <end position="125"/>
    </location>
</feature>
<dbReference type="Gene3D" id="3.40.50.12780">
    <property type="entry name" value="N-terminal domain of ligase-like"/>
    <property type="match status" value="1"/>
</dbReference>